<protein>
    <submittedName>
        <fullName evidence="1">Uncharacterized protein</fullName>
    </submittedName>
</protein>
<accession>A0A2P2Q0H2</accession>
<evidence type="ECO:0000313" key="1">
    <source>
        <dbReference type="EMBL" id="MBX60455.1"/>
    </source>
</evidence>
<reference evidence="1" key="1">
    <citation type="submission" date="2018-02" db="EMBL/GenBank/DDBJ databases">
        <title>Rhizophora mucronata_Transcriptome.</title>
        <authorList>
            <person name="Meera S.P."/>
            <person name="Sreeshan A."/>
            <person name="Augustine A."/>
        </authorList>
    </citation>
    <scope>NUCLEOTIDE SEQUENCE</scope>
    <source>
        <tissue evidence="1">Leaf</tissue>
    </source>
</reference>
<name>A0A2P2Q0H2_RHIMU</name>
<dbReference type="AlphaFoldDB" id="A0A2P2Q0H2"/>
<sequence>MWTSSICLFASQVDNFPLPII</sequence>
<organism evidence="1">
    <name type="scientific">Rhizophora mucronata</name>
    <name type="common">Asiatic mangrove</name>
    <dbReference type="NCBI Taxonomy" id="61149"/>
    <lineage>
        <taxon>Eukaryota</taxon>
        <taxon>Viridiplantae</taxon>
        <taxon>Streptophyta</taxon>
        <taxon>Embryophyta</taxon>
        <taxon>Tracheophyta</taxon>
        <taxon>Spermatophyta</taxon>
        <taxon>Magnoliopsida</taxon>
        <taxon>eudicotyledons</taxon>
        <taxon>Gunneridae</taxon>
        <taxon>Pentapetalae</taxon>
        <taxon>rosids</taxon>
        <taxon>fabids</taxon>
        <taxon>Malpighiales</taxon>
        <taxon>Rhizophoraceae</taxon>
        <taxon>Rhizophora</taxon>
    </lineage>
</organism>
<dbReference type="EMBL" id="GGEC01079971">
    <property type="protein sequence ID" value="MBX60455.1"/>
    <property type="molecule type" value="Transcribed_RNA"/>
</dbReference>
<proteinExistence type="predicted"/>